<dbReference type="CDD" id="cd06664">
    <property type="entry name" value="IscU_like"/>
    <property type="match status" value="1"/>
</dbReference>
<dbReference type="AlphaFoldDB" id="A0A7Z2S982"/>
<reference evidence="1 2" key="1">
    <citation type="submission" date="2020-01" db="EMBL/GenBank/DDBJ databases">
        <title>Sphingomonas sp. C33 whole genome sequece.</title>
        <authorList>
            <person name="Park C."/>
        </authorList>
    </citation>
    <scope>NUCLEOTIDE SEQUENCE [LARGE SCALE GENOMIC DNA]</scope>
    <source>
        <strain evidence="1 2">C33</strain>
    </source>
</reference>
<dbReference type="KEGG" id="schy:GVO57_12545"/>
<dbReference type="Proteomes" id="UP000464468">
    <property type="component" value="Chromosome"/>
</dbReference>
<proteinExistence type="predicted"/>
<dbReference type="EMBL" id="CP047895">
    <property type="protein sequence ID" value="QHL91482.1"/>
    <property type="molecule type" value="Genomic_DNA"/>
</dbReference>
<name>A0A7Z2S982_9SPHN</name>
<evidence type="ECO:0000313" key="2">
    <source>
        <dbReference type="Proteomes" id="UP000464468"/>
    </source>
</evidence>
<organism evidence="1 2">
    <name type="scientific">Sphingomonas changnyeongensis</name>
    <dbReference type="NCBI Taxonomy" id="2698679"/>
    <lineage>
        <taxon>Bacteria</taxon>
        <taxon>Pseudomonadati</taxon>
        <taxon>Pseudomonadota</taxon>
        <taxon>Alphaproteobacteria</taxon>
        <taxon>Sphingomonadales</taxon>
        <taxon>Sphingomonadaceae</taxon>
        <taxon>Sphingomonas</taxon>
    </lineage>
</organism>
<dbReference type="GO" id="GO:0051536">
    <property type="term" value="F:iron-sulfur cluster binding"/>
    <property type="evidence" value="ECO:0007669"/>
    <property type="project" value="InterPro"/>
</dbReference>
<evidence type="ECO:0000313" key="1">
    <source>
        <dbReference type="EMBL" id="QHL91482.1"/>
    </source>
</evidence>
<keyword evidence="2" id="KW-1185">Reference proteome</keyword>
<dbReference type="SUPFAM" id="SSF82649">
    <property type="entry name" value="SufE/NifU"/>
    <property type="match status" value="1"/>
</dbReference>
<dbReference type="RefSeq" id="WP_160593481.1">
    <property type="nucleotide sequence ID" value="NZ_CP047895.1"/>
</dbReference>
<accession>A0A7Z2S982</accession>
<dbReference type="InterPro" id="IPR002871">
    <property type="entry name" value="NIF_FeS_clus_asmbl_NifU_N"/>
</dbReference>
<dbReference type="Gene3D" id="3.90.1010.10">
    <property type="match status" value="1"/>
</dbReference>
<gene>
    <name evidence="1" type="ORF">GVO57_12545</name>
</gene>
<dbReference type="GO" id="GO:0016226">
    <property type="term" value="P:iron-sulfur cluster assembly"/>
    <property type="evidence" value="ECO:0007669"/>
    <property type="project" value="InterPro"/>
</dbReference>
<protein>
    <submittedName>
        <fullName evidence="1">Iron-sulfur cluster assembly scaffold protein</fullName>
    </submittedName>
</protein>
<dbReference type="GO" id="GO:0005506">
    <property type="term" value="F:iron ion binding"/>
    <property type="evidence" value="ECO:0007669"/>
    <property type="project" value="InterPro"/>
</dbReference>
<sequence length="145" mass="14826">MTAPLYTTEILRLAASIPHLGRLAAPMATVARRAVPCGSAIALDLDLDADGRVAALGIDLSACALGQASACLMARAAIGRTPGELAAARDALAAWLAGTADEPGDWPDLMLLARARPHAGRHGAIRLPFEAAAAAADAALTERQR</sequence>